<organism evidence="9 10">
    <name type="scientific">Fluviicola chungangensis</name>
    <dbReference type="NCBI Taxonomy" id="2597671"/>
    <lineage>
        <taxon>Bacteria</taxon>
        <taxon>Pseudomonadati</taxon>
        <taxon>Bacteroidota</taxon>
        <taxon>Flavobacteriia</taxon>
        <taxon>Flavobacteriales</taxon>
        <taxon>Crocinitomicaceae</taxon>
        <taxon>Fluviicola</taxon>
    </lineage>
</organism>
<dbReference type="InterPro" id="IPR050351">
    <property type="entry name" value="BphY/WalK/GraS-like"/>
</dbReference>
<dbReference type="EC" id="2.7.13.3" evidence="2"/>
<keyword evidence="7" id="KW-1133">Transmembrane helix</keyword>
<accession>A0A556N2R3</accession>
<dbReference type="Pfam" id="PF02518">
    <property type="entry name" value="HATPase_c"/>
    <property type="match status" value="1"/>
</dbReference>
<dbReference type="SUPFAM" id="SSF47384">
    <property type="entry name" value="Homodimeric domain of signal transducing histidine kinase"/>
    <property type="match status" value="1"/>
</dbReference>
<evidence type="ECO:0000256" key="1">
    <source>
        <dbReference type="ARBA" id="ARBA00000085"/>
    </source>
</evidence>
<comment type="caution">
    <text evidence="9">The sequence shown here is derived from an EMBL/GenBank/DDBJ whole genome shotgun (WGS) entry which is preliminary data.</text>
</comment>
<evidence type="ECO:0000256" key="3">
    <source>
        <dbReference type="ARBA" id="ARBA00022553"/>
    </source>
</evidence>
<dbReference type="PANTHER" id="PTHR45453:SF1">
    <property type="entry name" value="PHOSPHATE REGULON SENSOR PROTEIN PHOR"/>
    <property type="match status" value="1"/>
</dbReference>
<dbReference type="SMART" id="SM00387">
    <property type="entry name" value="HATPase_c"/>
    <property type="match status" value="1"/>
</dbReference>
<dbReference type="Gene3D" id="3.30.565.10">
    <property type="entry name" value="Histidine kinase-like ATPase, C-terminal domain"/>
    <property type="match status" value="1"/>
</dbReference>
<comment type="catalytic activity">
    <reaction evidence="1">
        <text>ATP + protein L-histidine = ADP + protein N-phospho-L-histidine.</text>
        <dbReference type="EC" id="2.7.13.3"/>
    </reaction>
</comment>
<gene>
    <name evidence="9" type="ORF">FO442_04880</name>
</gene>
<evidence type="ECO:0000256" key="7">
    <source>
        <dbReference type="SAM" id="Phobius"/>
    </source>
</evidence>
<dbReference type="PRINTS" id="PR00344">
    <property type="entry name" value="BCTRLSENSOR"/>
</dbReference>
<keyword evidence="5 9" id="KW-0418">Kinase</keyword>
<sequence length="538" mass="61625">MIKIRINLVITAVWIAMLALLLIQIFQTLQLYDRKSDDFKSKINTALERIAIRYEKAEDVRRYSNLMNKDVSGQYKDVLKEEFQNLFEVKESISIRDTVLSVKGKLENYLIVTGNSYDSISGLYSKQEVLARDVRQIHELFDGGAMSLLHKDSVRAAYHLDQRVMHKIVKKAKYINELMVETFRDNMYLDPERRINLKILDSIIRKELVADKLPDDFKFVIVEENNEPVKFKQSVISYDTKLDTVKTQVTTLFPNKILEDKLLLYLNFPNSKFFVLQSMGSLLIVSLVLAVLIIITISYMFRTILTQKKLFEIKNDFISNMTHEFKTPISTISLACEAMHDPAMMGGQTENAAPFVKMIQEENKRLGVLVESILQSAVIDRGELKVKMEQVPVVEVIQSVAKTASFRIAGLDGELILQMPKEEVFIEADRMHFTNMVNNLVDNAIKYSKDKIHVTVKLEVFADRLELSVIDKGIGIKREHISKIFDKLYRVPTGNVHNVKGFGLGLSYVKALSDMFGWSVNVTSQVGEGSEFRVTIKR</sequence>
<dbReference type="GO" id="GO:0005886">
    <property type="term" value="C:plasma membrane"/>
    <property type="evidence" value="ECO:0007669"/>
    <property type="project" value="TreeGrafter"/>
</dbReference>
<dbReference type="GO" id="GO:0016036">
    <property type="term" value="P:cellular response to phosphate starvation"/>
    <property type="evidence" value="ECO:0007669"/>
    <property type="project" value="TreeGrafter"/>
</dbReference>
<dbReference type="InterPro" id="IPR004358">
    <property type="entry name" value="Sig_transdc_His_kin-like_C"/>
</dbReference>
<dbReference type="InterPro" id="IPR036097">
    <property type="entry name" value="HisK_dim/P_sf"/>
</dbReference>
<protein>
    <recommendedName>
        <fullName evidence="2">histidine kinase</fullName>
        <ecNumber evidence="2">2.7.13.3</ecNumber>
    </recommendedName>
</protein>
<dbReference type="InterPro" id="IPR003661">
    <property type="entry name" value="HisK_dim/P_dom"/>
</dbReference>
<dbReference type="EMBL" id="VLPL01000002">
    <property type="protein sequence ID" value="TSJ46497.1"/>
    <property type="molecule type" value="Genomic_DNA"/>
</dbReference>
<reference evidence="9 10" key="1">
    <citation type="submission" date="2019-07" db="EMBL/GenBank/DDBJ databases">
        <authorList>
            <person name="Huq M.A."/>
        </authorList>
    </citation>
    <scope>NUCLEOTIDE SEQUENCE [LARGE SCALE GENOMIC DNA]</scope>
    <source>
        <strain evidence="9 10">MAH-3</strain>
    </source>
</reference>
<dbReference type="RefSeq" id="WP_144332034.1">
    <property type="nucleotide sequence ID" value="NZ_VLPL01000002.1"/>
</dbReference>
<dbReference type="Proteomes" id="UP000316008">
    <property type="component" value="Unassembled WGS sequence"/>
</dbReference>
<feature type="domain" description="Histidine kinase" evidence="8">
    <location>
        <begin position="320"/>
        <end position="538"/>
    </location>
</feature>
<keyword evidence="7" id="KW-0812">Transmembrane</keyword>
<keyword evidence="7" id="KW-0472">Membrane</keyword>
<dbReference type="Gene3D" id="1.10.287.130">
    <property type="match status" value="1"/>
</dbReference>
<dbReference type="GO" id="GO:0000155">
    <property type="term" value="F:phosphorelay sensor kinase activity"/>
    <property type="evidence" value="ECO:0007669"/>
    <property type="project" value="InterPro"/>
</dbReference>
<dbReference type="InterPro" id="IPR036890">
    <property type="entry name" value="HATPase_C_sf"/>
</dbReference>
<evidence type="ECO:0000256" key="2">
    <source>
        <dbReference type="ARBA" id="ARBA00012438"/>
    </source>
</evidence>
<dbReference type="Pfam" id="PF00512">
    <property type="entry name" value="HisKA"/>
    <property type="match status" value="1"/>
</dbReference>
<dbReference type="PANTHER" id="PTHR45453">
    <property type="entry name" value="PHOSPHATE REGULON SENSOR PROTEIN PHOR"/>
    <property type="match status" value="1"/>
</dbReference>
<evidence type="ECO:0000313" key="9">
    <source>
        <dbReference type="EMBL" id="TSJ46497.1"/>
    </source>
</evidence>
<evidence type="ECO:0000256" key="6">
    <source>
        <dbReference type="ARBA" id="ARBA00023012"/>
    </source>
</evidence>
<dbReference type="SUPFAM" id="SSF55874">
    <property type="entry name" value="ATPase domain of HSP90 chaperone/DNA topoisomerase II/histidine kinase"/>
    <property type="match status" value="1"/>
</dbReference>
<evidence type="ECO:0000313" key="10">
    <source>
        <dbReference type="Proteomes" id="UP000316008"/>
    </source>
</evidence>
<dbReference type="InterPro" id="IPR005467">
    <property type="entry name" value="His_kinase_dom"/>
</dbReference>
<keyword evidence="6" id="KW-0902">Two-component regulatory system</keyword>
<keyword evidence="10" id="KW-1185">Reference proteome</keyword>
<proteinExistence type="predicted"/>
<dbReference type="SMART" id="SM00388">
    <property type="entry name" value="HisKA"/>
    <property type="match status" value="1"/>
</dbReference>
<name>A0A556N2R3_9FLAO</name>
<dbReference type="OrthoDB" id="1933776at2"/>
<evidence type="ECO:0000259" key="8">
    <source>
        <dbReference type="PROSITE" id="PS50109"/>
    </source>
</evidence>
<keyword evidence="4" id="KW-0808">Transferase</keyword>
<feature type="transmembrane region" description="Helical" evidence="7">
    <location>
        <begin position="282"/>
        <end position="301"/>
    </location>
</feature>
<dbReference type="PROSITE" id="PS50109">
    <property type="entry name" value="HIS_KIN"/>
    <property type="match status" value="1"/>
</dbReference>
<dbReference type="CDD" id="cd00082">
    <property type="entry name" value="HisKA"/>
    <property type="match status" value="1"/>
</dbReference>
<evidence type="ECO:0000256" key="4">
    <source>
        <dbReference type="ARBA" id="ARBA00022679"/>
    </source>
</evidence>
<dbReference type="AlphaFoldDB" id="A0A556N2R3"/>
<feature type="transmembrane region" description="Helical" evidence="7">
    <location>
        <begin position="6"/>
        <end position="26"/>
    </location>
</feature>
<evidence type="ECO:0000256" key="5">
    <source>
        <dbReference type="ARBA" id="ARBA00022777"/>
    </source>
</evidence>
<keyword evidence="3" id="KW-0597">Phosphoprotein</keyword>
<dbReference type="InterPro" id="IPR003594">
    <property type="entry name" value="HATPase_dom"/>
</dbReference>
<dbReference type="GO" id="GO:0004721">
    <property type="term" value="F:phosphoprotein phosphatase activity"/>
    <property type="evidence" value="ECO:0007669"/>
    <property type="project" value="TreeGrafter"/>
</dbReference>